<protein>
    <submittedName>
        <fullName evidence="9">Xylan 1,4-beta-xylosidase</fullName>
    </submittedName>
</protein>
<dbReference type="Pfam" id="PF17851">
    <property type="entry name" value="GH43_C2"/>
    <property type="match status" value="1"/>
</dbReference>
<dbReference type="Pfam" id="PF04616">
    <property type="entry name" value="Glyco_hydro_43"/>
    <property type="match status" value="1"/>
</dbReference>
<feature type="active site" description="Proton acceptor" evidence="4">
    <location>
        <position position="45"/>
    </location>
</feature>
<evidence type="ECO:0000259" key="8">
    <source>
        <dbReference type="Pfam" id="PF17851"/>
    </source>
</evidence>
<feature type="chain" id="PRO_5034567781" evidence="7">
    <location>
        <begin position="25"/>
        <end position="499"/>
    </location>
</feature>
<proteinExistence type="inferred from homology"/>
<dbReference type="SUPFAM" id="SSF49899">
    <property type="entry name" value="Concanavalin A-like lectins/glucanases"/>
    <property type="match status" value="1"/>
</dbReference>
<dbReference type="GO" id="GO:0005975">
    <property type="term" value="P:carbohydrate metabolic process"/>
    <property type="evidence" value="ECO:0007669"/>
    <property type="project" value="InterPro"/>
</dbReference>
<evidence type="ECO:0000313" key="9">
    <source>
        <dbReference type="EMBL" id="KOO67684.1"/>
    </source>
</evidence>
<evidence type="ECO:0000256" key="5">
    <source>
        <dbReference type="PIRSR" id="PIRSR606710-2"/>
    </source>
</evidence>
<dbReference type="InterPro" id="IPR013320">
    <property type="entry name" value="ConA-like_dom_sf"/>
</dbReference>
<accession>A0A8E1UQ98</accession>
<dbReference type="AlphaFoldDB" id="A0A8E1UQ98"/>
<sequence length="499" mass="55673">MKKNMMACVLLALAGVLMPVGSSASDGFADESRNTVRILEGDNSDPSIVRHGDAYYLVHSSFVYTPGLVVYKSYDLVNWTYCSTALNHFAGDVWAPDIVVHNGRFYIYFPTLSSHGKTSMVTWADSPEGPWSEPVDLNVGGIDPEHVVDGDGRRWLLMSSGDMYPLTADGCKISGKPVSVYKGWPIPEDWDIESFSMEGLNVKKVGDYYYMFAAEGGTAGPPTSHMVVEARSKSVFGPWENAPFNPLLRTLSRDERWWSKGHGSVVDTPDGRLFMIFHAYENGFQTLGRQTLLRELELKDGWLRLKDGDISLPSPAVKKVWGIGDFVWQTCRENDIRERFDIKPGKIVMKSKGKSPAEGSPLLARTSAHKYEIEACLTLKGDGASAGLVAYYDERFHFGYGFSRDGLLRYRRGQVSRAVSKCSEACRTGRLWLRMRSDHDVLSAWYSADGKTWHKFPWGFEVSGVHHNTVYGFLSLRPGLYAGGDGEVEVTDFKLTVTD</sequence>
<name>A0A8E1UQ98_9BACT</name>
<evidence type="ECO:0000256" key="6">
    <source>
        <dbReference type="RuleBase" id="RU361187"/>
    </source>
</evidence>
<comment type="similarity">
    <text evidence="1 6">Belongs to the glycosyl hydrolase 43 family.</text>
</comment>
<feature type="site" description="Important for catalytic activity, responsible for pKa modulation of the active site Glu and correct orientation of both the proton donor and substrate" evidence="5">
    <location>
        <position position="143"/>
    </location>
</feature>
<dbReference type="EMBL" id="LFQU01000029">
    <property type="protein sequence ID" value="KOO67684.1"/>
    <property type="molecule type" value="Genomic_DNA"/>
</dbReference>
<evidence type="ECO:0000256" key="2">
    <source>
        <dbReference type="ARBA" id="ARBA00022801"/>
    </source>
</evidence>
<gene>
    <name evidence="9" type="ORF">ACU52_12140</name>
</gene>
<evidence type="ECO:0000256" key="7">
    <source>
        <dbReference type="SAM" id="SignalP"/>
    </source>
</evidence>
<evidence type="ECO:0000256" key="3">
    <source>
        <dbReference type="ARBA" id="ARBA00023295"/>
    </source>
</evidence>
<dbReference type="GO" id="GO:0004553">
    <property type="term" value="F:hydrolase activity, hydrolyzing O-glycosyl compounds"/>
    <property type="evidence" value="ECO:0007669"/>
    <property type="project" value="InterPro"/>
</dbReference>
<feature type="domain" description="Beta-xylosidase C-terminal Concanavalin A-like" evidence="8">
    <location>
        <begin position="326"/>
        <end position="485"/>
    </location>
</feature>
<keyword evidence="7" id="KW-0732">Signal</keyword>
<dbReference type="SUPFAM" id="SSF75005">
    <property type="entry name" value="Arabinanase/levansucrase/invertase"/>
    <property type="match status" value="1"/>
</dbReference>
<keyword evidence="3 6" id="KW-0326">Glycosidase</keyword>
<evidence type="ECO:0000256" key="4">
    <source>
        <dbReference type="PIRSR" id="PIRSR606710-1"/>
    </source>
</evidence>
<organism evidence="9 10">
    <name type="scientific">Xylanibacter rarus</name>
    <dbReference type="NCBI Taxonomy" id="1676614"/>
    <lineage>
        <taxon>Bacteria</taxon>
        <taxon>Pseudomonadati</taxon>
        <taxon>Bacteroidota</taxon>
        <taxon>Bacteroidia</taxon>
        <taxon>Bacteroidales</taxon>
        <taxon>Prevotellaceae</taxon>
        <taxon>Xylanibacter</taxon>
    </lineage>
</organism>
<dbReference type="Gene3D" id="2.60.120.200">
    <property type="match status" value="1"/>
</dbReference>
<feature type="signal peptide" evidence="7">
    <location>
        <begin position="1"/>
        <end position="24"/>
    </location>
</feature>
<dbReference type="Proteomes" id="UP000036951">
    <property type="component" value="Unassembled WGS sequence"/>
</dbReference>
<dbReference type="CDD" id="cd09002">
    <property type="entry name" value="GH43_XYL-like"/>
    <property type="match status" value="1"/>
</dbReference>
<dbReference type="PANTHER" id="PTHR42812:SF2">
    <property type="entry name" value="XYLOSIDASE_ARABINOSIDASE"/>
    <property type="match status" value="1"/>
</dbReference>
<dbReference type="Gene3D" id="2.115.10.20">
    <property type="entry name" value="Glycosyl hydrolase domain, family 43"/>
    <property type="match status" value="1"/>
</dbReference>
<dbReference type="InterPro" id="IPR041542">
    <property type="entry name" value="GH43_C2"/>
</dbReference>
<keyword evidence="2 6" id="KW-0378">Hydrolase</keyword>
<dbReference type="PANTHER" id="PTHR42812">
    <property type="entry name" value="BETA-XYLOSIDASE"/>
    <property type="match status" value="1"/>
</dbReference>
<comment type="caution">
    <text evidence="9">The sequence shown here is derived from an EMBL/GenBank/DDBJ whole genome shotgun (WGS) entry which is preliminary data.</text>
</comment>
<dbReference type="OrthoDB" id="9801455at2"/>
<reference evidence="9 10" key="1">
    <citation type="submission" date="2015-06" db="EMBL/GenBank/DDBJ databases">
        <title>Prevotella sp. 109, sp. nov., a novel member of the family Prevotellaceae isolated from human faeces.</title>
        <authorList>
            <person name="Shkoporov A.N."/>
            <person name="Chaplin A.V."/>
            <person name="Kafarskaia L.I."/>
            <person name="Efimov B.A."/>
        </authorList>
    </citation>
    <scope>NUCLEOTIDE SEQUENCE [LARGE SCALE GENOMIC DNA]</scope>
    <source>
        <strain evidence="9 10">109</strain>
    </source>
</reference>
<dbReference type="InterPro" id="IPR006710">
    <property type="entry name" value="Glyco_hydro_43"/>
</dbReference>
<feature type="active site" description="Proton donor" evidence="4">
    <location>
        <position position="198"/>
    </location>
</feature>
<dbReference type="InterPro" id="IPR023296">
    <property type="entry name" value="Glyco_hydro_beta-prop_sf"/>
</dbReference>
<evidence type="ECO:0000256" key="1">
    <source>
        <dbReference type="ARBA" id="ARBA00009865"/>
    </source>
</evidence>
<dbReference type="InterPro" id="IPR051795">
    <property type="entry name" value="Glycosyl_Hydrlase_43"/>
</dbReference>
<keyword evidence="10" id="KW-1185">Reference proteome</keyword>
<evidence type="ECO:0000313" key="10">
    <source>
        <dbReference type="Proteomes" id="UP000036951"/>
    </source>
</evidence>